<evidence type="ECO:0000259" key="2">
    <source>
        <dbReference type="Pfam" id="PF00535"/>
    </source>
</evidence>
<dbReference type="CDD" id="cd02511">
    <property type="entry name" value="Beta4Glucosyltransferase"/>
    <property type="match status" value="1"/>
</dbReference>
<dbReference type="STRING" id="153721.MYP_1291"/>
<dbReference type="PANTHER" id="PTHR43630">
    <property type="entry name" value="POLY-BETA-1,6-N-ACETYL-D-GLUCOSAMINE SYNTHASE"/>
    <property type="match status" value="1"/>
</dbReference>
<dbReference type="RefSeq" id="WP_045460021.1">
    <property type="nucleotide sequence ID" value="NZ_BBLT01000002.1"/>
</dbReference>
<dbReference type="Pfam" id="PF00535">
    <property type="entry name" value="Glycos_transf_2"/>
    <property type="match status" value="1"/>
</dbReference>
<organism evidence="3 4">
    <name type="scientific">Sporocytophaga myxococcoides</name>
    <dbReference type="NCBI Taxonomy" id="153721"/>
    <lineage>
        <taxon>Bacteria</taxon>
        <taxon>Pseudomonadati</taxon>
        <taxon>Bacteroidota</taxon>
        <taxon>Cytophagia</taxon>
        <taxon>Cytophagales</taxon>
        <taxon>Cytophagaceae</taxon>
        <taxon>Sporocytophaga</taxon>
    </lineage>
</organism>
<gene>
    <name evidence="3" type="ORF">MYP_1291</name>
</gene>
<dbReference type="InterPro" id="IPR029044">
    <property type="entry name" value="Nucleotide-diphossugar_trans"/>
</dbReference>
<dbReference type="OrthoDB" id="9815923at2"/>
<sequence length="292" mass="34537">MNKITFIILTYNEEKNIGDLLDNLKGIPGEILVVDSYSKDKTIDIVKERSVCYLQHPFENYSVQRNWAQENNPFKTDWVFHLDADERLTTELRSWLINDFKPSPGIDGYMFGRRAIFMGKWIKSHYNYHLRLFKPEKGGCEAKAYDQHFIVNGKTQVIKKKDMTSEVADNLNNFIASHNKWSFLEAIDVIKNEEGGEVKASFWGSPIERKRWMKNNLFHKTPLFLRSFIYFFYRYFIQMGFLDGKEGLAFHVLQAFWFRFLIDAKVLEIKLKMKENNQDLDTTLETNFGFNK</sequence>
<evidence type="ECO:0000313" key="4">
    <source>
        <dbReference type="Proteomes" id="UP000030185"/>
    </source>
</evidence>
<dbReference type="InterPro" id="IPR001173">
    <property type="entry name" value="Glyco_trans_2-like"/>
</dbReference>
<proteinExistence type="inferred from homology"/>
<name>A0A098LCS7_9BACT</name>
<keyword evidence="4" id="KW-1185">Reference proteome</keyword>
<dbReference type="Gene3D" id="3.90.550.10">
    <property type="entry name" value="Spore Coat Polysaccharide Biosynthesis Protein SpsA, Chain A"/>
    <property type="match status" value="1"/>
</dbReference>
<dbReference type="PANTHER" id="PTHR43630:SF2">
    <property type="entry name" value="GLYCOSYLTRANSFERASE"/>
    <property type="match status" value="1"/>
</dbReference>
<evidence type="ECO:0000256" key="1">
    <source>
        <dbReference type="ARBA" id="ARBA00038494"/>
    </source>
</evidence>
<protein>
    <submittedName>
        <fullName evidence="3">SpsA protein</fullName>
    </submittedName>
</protein>
<feature type="domain" description="Glycosyltransferase 2-like" evidence="2">
    <location>
        <begin position="6"/>
        <end position="125"/>
    </location>
</feature>
<evidence type="ECO:0000313" key="3">
    <source>
        <dbReference type="EMBL" id="GAL84063.1"/>
    </source>
</evidence>
<comment type="caution">
    <text evidence="3">The sequence shown here is derived from an EMBL/GenBank/DDBJ whole genome shotgun (WGS) entry which is preliminary data.</text>
</comment>
<dbReference type="SUPFAM" id="SSF53448">
    <property type="entry name" value="Nucleotide-diphospho-sugar transferases"/>
    <property type="match status" value="1"/>
</dbReference>
<dbReference type="eggNOG" id="COG0463">
    <property type="taxonomic scope" value="Bacteria"/>
</dbReference>
<dbReference type="AlphaFoldDB" id="A0A098LCS7"/>
<reference evidence="3 4" key="1">
    <citation type="submission" date="2014-09" db="EMBL/GenBank/DDBJ databases">
        <title>Sporocytophaga myxococcoides PG-01 genome sequencing.</title>
        <authorList>
            <person name="Liu L."/>
            <person name="Gao P.J."/>
            <person name="Chen G.J."/>
            <person name="Wang L.S."/>
        </authorList>
    </citation>
    <scope>NUCLEOTIDE SEQUENCE [LARGE SCALE GENOMIC DNA]</scope>
    <source>
        <strain evidence="3 4">PG-01</strain>
    </source>
</reference>
<dbReference type="Proteomes" id="UP000030185">
    <property type="component" value="Unassembled WGS sequence"/>
</dbReference>
<comment type="similarity">
    <text evidence="1">Belongs to the glycosyltransferase 2 family. WaaE/KdtX subfamily.</text>
</comment>
<accession>A0A098LCS7</accession>
<dbReference type="EMBL" id="BBLT01000002">
    <property type="protein sequence ID" value="GAL84063.1"/>
    <property type="molecule type" value="Genomic_DNA"/>
</dbReference>